<feature type="transmembrane region" description="Helical" evidence="1">
    <location>
        <begin position="436"/>
        <end position="460"/>
    </location>
</feature>
<dbReference type="PANTHER" id="PTHR23275">
    <property type="entry name" value="CABRIOLET.-RELATED"/>
    <property type="match status" value="1"/>
</dbReference>
<reference evidence="3" key="1">
    <citation type="submission" date="2012-02" db="EMBL/GenBank/DDBJ databases">
        <title>Genome sequencing of Giardia lamblia Genotypes A2 and B isolates (DH and GS) and comparative analysis with the genomes of Genotypes A1 and E (WB and Pig).</title>
        <authorList>
            <person name="Adam R."/>
            <person name="Dahlstrom E."/>
            <person name="Martens C."/>
            <person name="Bruno D."/>
            <person name="Barbian K."/>
            <person name="Porcella S.F."/>
            <person name="Nash T."/>
        </authorList>
    </citation>
    <scope>NUCLEOTIDE SEQUENCE</scope>
    <source>
        <strain evidence="3">GS</strain>
    </source>
</reference>
<dbReference type="AlphaFoldDB" id="V6TUA5"/>
<dbReference type="SMART" id="SM00261">
    <property type="entry name" value="FU"/>
    <property type="match status" value="3"/>
</dbReference>
<comment type="caution">
    <text evidence="2">The sequence shown here is derived from an EMBL/GenBank/DDBJ whole genome shotgun (WGS) entry which is preliminary data.</text>
</comment>
<dbReference type="EMBL" id="AHHH01000088">
    <property type="protein sequence ID" value="ESU42306.1"/>
    <property type="molecule type" value="Genomic_DNA"/>
</dbReference>
<dbReference type="InterPro" id="IPR006212">
    <property type="entry name" value="Furin_repeat"/>
</dbReference>
<dbReference type="Pfam" id="PF03302">
    <property type="entry name" value="VSP"/>
    <property type="match status" value="2"/>
</dbReference>
<sequence length="465" mass="47258">VCREARDGACVGYAEKNKTDRTSARVIKFGAEETCPKATSDSSAETGKCKKTKCDVTIGGNKYCSQCSKNNDHLIDGKCVAAYEDANSNCVNTNNQGTCTQCNGQSFMYQGGCYQTGASNPGNTLCTAASDGKCTQAAEGYFVPPGADASHDSVVSCGDTAGVTFGSGSNTKTYKGVTGCAKCSAPNSVSGNTGTAAATCTECTTNLYLKTETDGATSCVSKCPEGYFGHTAATGGLKTCQSCSGENADLTPAGAGVAGCAACTYDSAKVTCTKCETGKYLKTTSDSTSCVEASGCGPGFFPKADDKAGNKCVSCGSTSGNDGGIADCQTCTKESTTLKCLTCNSNKKPSTDGTTCVTCTVTDCATCSANDICEVCTDGYRKTDSNTCEKCTPENCKACPDAINTCTVCVSGYTLDSQTNTCVSSSANRSGLSTGAIAGISVAAVVVVGGLVGFLCWWFICRGKA</sequence>
<gene>
    <name evidence="2" type="ORF">GSB_152943</name>
</gene>
<dbReference type="Proteomes" id="UP000018040">
    <property type="component" value="Unassembled WGS sequence"/>
</dbReference>
<dbReference type="PANTHER" id="PTHR23275:SF100">
    <property type="entry name" value="EGF-LIKE DOMAIN-CONTAINING PROTEIN"/>
    <property type="match status" value="1"/>
</dbReference>
<dbReference type="InterPro" id="IPR052798">
    <property type="entry name" value="Giardia_VSA"/>
</dbReference>
<name>V6TUA5_GIAIN</name>
<dbReference type="InterPro" id="IPR009030">
    <property type="entry name" value="Growth_fac_rcpt_cys_sf"/>
</dbReference>
<protein>
    <submittedName>
        <fullName evidence="2">Variant-specific surface protein</fullName>
    </submittedName>
</protein>
<accession>V6TUA5</accession>
<keyword evidence="1" id="KW-0812">Transmembrane</keyword>
<dbReference type="OrthoDB" id="300641at2759"/>
<dbReference type="VEuPathDB" id="GiardiaDB:QR46_2531"/>
<dbReference type="Gene3D" id="2.10.220.10">
    <property type="entry name" value="Hormone Receptor, Insulin-like Growth Factor Receptor 1, Chain A, domain 2"/>
    <property type="match status" value="2"/>
</dbReference>
<evidence type="ECO:0000313" key="3">
    <source>
        <dbReference type="Proteomes" id="UP000018040"/>
    </source>
</evidence>
<proteinExistence type="predicted"/>
<dbReference type="InterPro" id="IPR005127">
    <property type="entry name" value="Giardia_VSP"/>
</dbReference>
<reference evidence="2 3" key="2">
    <citation type="journal article" date="2013" name="Genome Biol. Evol.">
        <title>Genome sequencing of Giardia lamblia genotypes A2 and B isolates (DH and GS) and comparative analysis with the genomes of genotypes A1 and E (WB and Pig).</title>
        <authorList>
            <person name="Adam R.D."/>
            <person name="Dahlstrom E.W."/>
            <person name="Martens C.A."/>
            <person name="Bruno D.P."/>
            <person name="Barbian K.D."/>
            <person name="Ricklefs S.M."/>
            <person name="Hernandez M.M."/>
            <person name="Narla N.P."/>
            <person name="Patel R.B."/>
            <person name="Porcella S.F."/>
            <person name="Nash T.E."/>
        </authorList>
    </citation>
    <scope>NUCLEOTIDE SEQUENCE [LARGE SCALE GENOMIC DNA]</scope>
    <source>
        <strain evidence="2 3">GS</strain>
    </source>
</reference>
<keyword evidence="1" id="KW-0472">Membrane</keyword>
<dbReference type="SUPFAM" id="SSF57184">
    <property type="entry name" value="Growth factor receptor domain"/>
    <property type="match status" value="2"/>
</dbReference>
<organism evidence="2 3">
    <name type="scientific">Giardia intestinalis</name>
    <name type="common">Giardia lamblia</name>
    <dbReference type="NCBI Taxonomy" id="5741"/>
    <lineage>
        <taxon>Eukaryota</taxon>
        <taxon>Metamonada</taxon>
        <taxon>Diplomonadida</taxon>
        <taxon>Hexamitidae</taxon>
        <taxon>Giardiinae</taxon>
        <taxon>Giardia</taxon>
    </lineage>
</organism>
<evidence type="ECO:0000313" key="2">
    <source>
        <dbReference type="EMBL" id="ESU42306.1"/>
    </source>
</evidence>
<feature type="non-terminal residue" evidence="2">
    <location>
        <position position="1"/>
    </location>
</feature>
<dbReference type="VEuPathDB" id="GiardiaDB:DHA2_152359"/>
<evidence type="ECO:0000256" key="1">
    <source>
        <dbReference type="SAM" id="Phobius"/>
    </source>
</evidence>
<keyword evidence="1" id="KW-1133">Transmembrane helix</keyword>